<proteinExistence type="inferred from homology"/>
<dbReference type="AlphaFoldDB" id="A0A1B9J397"/>
<dbReference type="GO" id="GO:0005886">
    <property type="term" value="C:plasma membrane"/>
    <property type="evidence" value="ECO:0007669"/>
    <property type="project" value="TreeGrafter"/>
</dbReference>
<evidence type="ECO:0000259" key="11">
    <source>
        <dbReference type="PROSITE" id="PS51762"/>
    </source>
</evidence>
<keyword evidence="5 10" id="KW-1133">Transmembrane helix</keyword>
<evidence type="ECO:0000256" key="1">
    <source>
        <dbReference type="ARBA" id="ARBA00004606"/>
    </source>
</evidence>
<reference evidence="12 13" key="1">
    <citation type="submission" date="2013-07" db="EMBL/GenBank/DDBJ databases">
        <title>The Genome Sequence of Kwoniella mangroviensis CBS10435.</title>
        <authorList>
            <consortium name="The Broad Institute Genome Sequencing Platform"/>
            <person name="Cuomo C."/>
            <person name="Litvintseva A."/>
            <person name="Chen Y."/>
            <person name="Heitman J."/>
            <person name="Sun S."/>
            <person name="Springer D."/>
            <person name="Dromer F."/>
            <person name="Young S.K."/>
            <person name="Zeng Q."/>
            <person name="Gargeya S."/>
            <person name="Fitzgerald M."/>
            <person name="Abouelleil A."/>
            <person name="Alvarado L."/>
            <person name="Berlin A.M."/>
            <person name="Chapman S.B."/>
            <person name="Dewar J."/>
            <person name="Goldberg J."/>
            <person name="Griggs A."/>
            <person name="Gujja S."/>
            <person name="Hansen M."/>
            <person name="Howarth C."/>
            <person name="Imamovic A."/>
            <person name="Larimer J."/>
            <person name="McCowan C."/>
            <person name="Murphy C."/>
            <person name="Pearson M."/>
            <person name="Priest M."/>
            <person name="Roberts A."/>
            <person name="Saif S."/>
            <person name="Shea T."/>
            <person name="Sykes S."/>
            <person name="Wortman J."/>
            <person name="Nusbaum C."/>
            <person name="Birren B."/>
        </authorList>
    </citation>
    <scope>NUCLEOTIDE SEQUENCE [LARGE SCALE GENOMIC DNA]</scope>
    <source>
        <strain evidence="12 13">CBS 10435</strain>
    </source>
</reference>
<evidence type="ECO:0000313" key="13">
    <source>
        <dbReference type="Proteomes" id="UP000092583"/>
    </source>
</evidence>
<dbReference type="FunFam" id="2.60.120.200:FF:000135">
    <property type="entry name" value="Related to KRE6-glucan synthase subunit"/>
    <property type="match status" value="1"/>
</dbReference>
<evidence type="ECO:0000256" key="3">
    <source>
        <dbReference type="ARBA" id="ARBA00022692"/>
    </source>
</evidence>
<dbReference type="GO" id="GO:0006078">
    <property type="term" value="P:(1-&gt;6)-beta-D-glucan biosynthetic process"/>
    <property type="evidence" value="ECO:0007669"/>
    <property type="project" value="TreeGrafter"/>
</dbReference>
<keyword evidence="7" id="KW-0325">Glycoprotein</keyword>
<comment type="similarity">
    <text evidence="2">Belongs to the SKN1/KRE6 family.</text>
</comment>
<keyword evidence="3 10" id="KW-0812">Transmembrane</keyword>
<dbReference type="GO" id="GO:0031505">
    <property type="term" value="P:fungal-type cell wall organization"/>
    <property type="evidence" value="ECO:0007669"/>
    <property type="project" value="TreeGrafter"/>
</dbReference>
<evidence type="ECO:0000313" key="12">
    <source>
        <dbReference type="EMBL" id="OCF62262.1"/>
    </source>
</evidence>
<feature type="compositionally biased region" description="Basic and acidic residues" evidence="9">
    <location>
        <begin position="94"/>
        <end position="109"/>
    </location>
</feature>
<feature type="compositionally biased region" description="Low complexity" evidence="9">
    <location>
        <begin position="50"/>
        <end position="66"/>
    </location>
</feature>
<dbReference type="GO" id="GO:0005789">
    <property type="term" value="C:endoplasmic reticulum membrane"/>
    <property type="evidence" value="ECO:0007669"/>
    <property type="project" value="TreeGrafter"/>
</dbReference>
<evidence type="ECO:0000256" key="5">
    <source>
        <dbReference type="ARBA" id="ARBA00022989"/>
    </source>
</evidence>
<keyword evidence="6 10" id="KW-0472">Membrane</keyword>
<dbReference type="Proteomes" id="UP000092583">
    <property type="component" value="Unassembled WGS sequence"/>
</dbReference>
<gene>
    <name evidence="12" type="ORF">L486_01930</name>
</gene>
<comment type="subcellular location">
    <subcellularLocation>
        <location evidence="1">Membrane</location>
        <topology evidence="1">Single-pass type II membrane protein</topology>
    </subcellularLocation>
</comment>
<feature type="region of interest" description="Disordered" evidence="9">
    <location>
        <begin position="1"/>
        <end position="109"/>
    </location>
</feature>
<keyword evidence="4" id="KW-0735">Signal-anchor</keyword>
<dbReference type="FunFam" id="2.60.120.200:FF:000140">
    <property type="entry name" value="Beta-glucan synthesis-associated protein"/>
    <property type="match status" value="1"/>
</dbReference>
<dbReference type="PROSITE" id="PS51762">
    <property type="entry name" value="GH16_2"/>
    <property type="match status" value="1"/>
</dbReference>
<evidence type="ECO:0000256" key="10">
    <source>
        <dbReference type="SAM" id="Phobius"/>
    </source>
</evidence>
<dbReference type="PANTHER" id="PTHR31361">
    <property type="entry name" value="BETA-GLUCAN SYNTHESIS-ASSOCIATED PROTEIN KRE6-RELATED"/>
    <property type="match status" value="1"/>
</dbReference>
<evidence type="ECO:0000256" key="7">
    <source>
        <dbReference type="ARBA" id="ARBA00023180"/>
    </source>
</evidence>
<evidence type="ECO:0000256" key="9">
    <source>
        <dbReference type="SAM" id="MobiDB-lite"/>
    </source>
</evidence>
<keyword evidence="13" id="KW-1185">Reference proteome</keyword>
<dbReference type="STRING" id="1331196.A0A1B9J397"/>
<evidence type="ECO:0000256" key="2">
    <source>
        <dbReference type="ARBA" id="ARBA00010962"/>
    </source>
</evidence>
<organism evidence="12 13">
    <name type="scientific">Kwoniella mangroviensis CBS 10435</name>
    <dbReference type="NCBI Taxonomy" id="1331196"/>
    <lineage>
        <taxon>Eukaryota</taxon>
        <taxon>Fungi</taxon>
        <taxon>Dikarya</taxon>
        <taxon>Basidiomycota</taxon>
        <taxon>Agaricomycotina</taxon>
        <taxon>Tremellomycetes</taxon>
        <taxon>Tremellales</taxon>
        <taxon>Cryptococcaceae</taxon>
        <taxon>Kwoniella</taxon>
    </lineage>
</organism>
<name>A0A1B9J397_9TREE</name>
<evidence type="ECO:0000256" key="4">
    <source>
        <dbReference type="ARBA" id="ARBA00022968"/>
    </source>
</evidence>
<feature type="transmembrane region" description="Helical" evidence="10">
    <location>
        <begin position="121"/>
        <end position="141"/>
    </location>
</feature>
<accession>A0A1B9J397</accession>
<dbReference type="InterPro" id="IPR013320">
    <property type="entry name" value="ConA-like_dom_sf"/>
</dbReference>
<protein>
    <submittedName>
        <fullName evidence="12">Glucosidase</fullName>
    </submittedName>
</protein>
<dbReference type="CDD" id="cd02180">
    <property type="entry name" value="GH16_fungal_KRE6_glucanase"/>
    <property type="match status" value="1"/>
</dbReference>
<dbReference type="Pfam" id="PF03935">
    <property type="entry name" value="SKN1_KRE6_Sbg1"/>
    <property type="match status" value="1"/>
</dbReference>
<dbReference type="SUPFAM" id="SSF49899">
    <property type="entry name" value="Concanavalin A-like lectins/glucanases"/>
    <property type="match status" value="1"/>
</dbReference>
<reference evidence="13" key="2">
    <citation type="submission" date="2013-12" db="EMBL/GenBank/DDBJ databases">
        <title>Evolution of pathogenesis and genome organization in the Tremellales.</title>
        <authorList>
            <person name="Cuomo C."/>
            <person name="Litvintseva A."/>
            <person name="Heitman J."/>
            <person name="Chen Y."/>
            <person name="Sun S."/>
            <person name="Springer D."/>
            <person name="Dromer F."/>
            <person name="Young S."/>
            <person name="Zeng Q."/>
            <person name="Chapman S."/>
            <person name="Gujja S."/>
            <person name="Saif S."/>
            <person name="Birren B."/>
        </authorList>
    </citation>
    <scope>NUCLEOTIDE SEQUENCE [LARGE SCALE GENOMIC DNA]</scope>
    <source>
        <strain evidence="13">CBS 10435</strain>
    </source>
</reference>
<dbReference type="GO" id="GO:0015926">
    <property type="term" value="F:glucosidase activity"/>
    <property type="evidence" value="ECO:0007669"/>
    <property type="project" value="TreeGrafter"/>
</dbReference>
<dbReference type="Gene3D" id="2.60.120.200">
    <property type="match status" value="1"/>
</dbReference>
<evidence type="ECO:0000256" key="6">
    <source>
        <dbReference type="ARBA" id="ARBA00023136"/>
    </source>
</evidence>
<sequence length="610" mass="66730">MSYQAVPLNDALPPPLPPKNAEASSSTHHRTPSDSRRYGPRVSAQPVPPTTTLLPPSDSSSGAGAPIEGGDQRPWGTGEHVGYAAFDGSPEADDWLHNPDPKRDGKHERGSLCTVRGATNIGCLALLAIGIIALFAGYPIIDFYTGNELKTNGAYNLGGINSTGQVPLITNFPHLIDEDTPQDAYDRKGFDGEDYHLVWSDEFNKDGRTFFPGDDPYWTAVDIHYWPTGDFEWYDPSAVTTKDGNLVITMTQEPIHDLNFKSGMIQSWNQLCFQYSFYIEVRVSLPGNNRVGGFWPGVWTMGNLGRAGYGGTTDGLWPYTYDSCDIGTLKNQTNAEGTGPPAALNTGSDEGIISYLPGQRLSACTCKGEDHPGPDESYGRGAPEVDVLEGQIDLSVNLGELSQSFQVAPFDEAYQWLNSSKGAEIYDDDITKFNSYVGGIYQEAVSAVTHVQSNGYYGAGGGFGIHGVEMFSDPNNRDNGHITWVADGAKTWTVFPPAVGPSPSMQIGQRIIPEEPMYMIVNFGMSNGFQAVNWNQLEWPATMLVDYVRVYQREEGRIGCDPADRPTADYIARHMDVYTNANVTTWAQADLTFPVGYDLHRLVVSTNLYS</sequence>
<dbReference type="InterPro" id="IPR000757">
    <property type="entry name" value="Beta-glucanase-like"/>
</dbReference>
<dbReference type="EMBL" id="KI669459">
    <property type="protein sequence ID" value="OCF62262.1"/>
    <property type="molecule type" value="Genomic_DNA"/>
</dbReference>
<keyword evidence="8" id="KW-0961">Cell wall biogenesis/degradation</keyword>
<dbReference type="OrthoDB" id="412647at2759"/>
<evidence type="ECO:0000256" key="8">
    <source>
        <dbReference type="ARBA" id="ARBA00023316"/>
    </source>
</evidence>
<dbReference type="InterPro" id="IPR005629">
    <property type="entry name" value="Skn1/Kre6/Sbg1"/>
</dbReference>
<feature type="domain" description="GH16" evidence="11">
    <location>
        <begin position="188"/>
        <end position="556"/>
    </location>
</feature>
<dbReference type="PANTHER" id="PTHR31361:SF15">
    <property type="entry name" value="GH16 DOMAIN-CONTAINING PROTEIN"/>
    <property type="match status" value="1"/>
</dbReference>